<dbReference type="GO" id="GO:0003964">
    <property type="term" value="F:RNA-directed DNA polymerase activity"/>
    <property type="evidence" value="ECO:0007669"/>
    <property type="project" value="UniProtKB-KW"/>
</dbReference>
<dbReference type="EMBL" id="BQNB010021124">
    <property type="protein sequence ID" value="GJU03145.1"/>
    <property type="molecule type" value="Genomic_DNA"/>
</dbReference>
<feature type="domain" description="Reverse transcriptase zinc-binding" evidence="1">
    <location>
        <begin position="290"/>
        <end position="333"/>
    </location>
</feature>
<reference evidence="2" key="1">
    <citation type="journal article" date="2022" name="Int. J. Mol. Sci.">
        <title>Draft Genome of Tanacetum Coccineum: Genomic Comparison of Closely Related Tanacetum-Family Plants.</title>
        <authorList>
            <person name="Yamashiro T."/>
            <person name="Shiraishi A."/>
            <person name="Nakayama K."/>
            <person name="Satake H."/>
        </authorList>
    </citation>
    <scope>NUCLEOTIDE SEQUENCE</scope>
</reference>
<evidence type="ECO:0000313" key="2">
    <source>
        <dbReference type="EMBL" id="GJU03145.1"/>
    </source>
</evidence>
<protein>
    <submittedName>
        <fullName evidence="2">RNA-directed DNA polymerase, eukaryota</fullName>
    </submittedName>
</protein>
<dbReference type="Proteomes" id="UP001151760">
    <property type="component" value="Unassembled WGS sequence"/>
</dbReference>
<dbReference type="Pfam" id="PF13966">
    <property type="entry name" value="zf-RVT"/>
    <property type="match status" value="1"/>
</dbReference>
<reference evidence="2" key="2">
    <citation type="submission" date="2022-01" db="EMBL/GenBank/DDBJ databases">
        <authorList>
            <person name="Yamashiro T."/>
            <person name="Shiraishi A."/>
            <person name="Satake H."/>
            <person name="Nakayama K."/>
        </authorList>
    </citation>
    <scope>NUCLEOTIDE SEQUENCE</scope>
</reference>
<name>A0ABQ5ITV3_9ASTR</name>
<dbReference type="InterPro" id="IPR026960">
    <property type="entry name" value="RVT-Znf"/>
</dbReference>
<dbReference type="PANTHER" id="PTHR33116">
    <property type="entry name" value="REVERSE TRANSCRIPTASE ZINC-BINDING DOMAIN-CONTAINING PROTEIN-RELATED-RELATED"/>
    <property type="match status" value="1"/>
</dbReference>
<proteinExistence type="predicted"/>
<dbReference type="PANTHER" id="PTHR33116:SF79">
    <property type="entry name" value="REVERSE TRANSCRIPTASE DOMAIN, ZINC FINGER, CCHC-TYPE-RELATED"/>
    <property type="match status" value="1"/>
</dbReference>
<keyword evidence="2" id="KW-0695">RNA-directed DNA polymerase</keyword>
<keyword evidence="2" id="KW-0548">Nucleotidyltransferase</keyword>
<evidence type="ECO:0000313" key="3">
    <source>
        <dbReference type="Proteomes" id="UP001151760"/>
    </source>
</evidence>
<evidence type="ECO:0000259" key="1">
    <source>
        <dbReference type="Pfam" id="PF13966"/>
    </source>
</evidence>
<keyword evidence="3" id="KW-1185">Reference proteome</keyword>
<comment type="caution">
    <text evidence="2">The sequence shown here is derived from an EMBL/GenBank/DDBJ whole genome shotgun (WGS) entry which is preliminary data.</text>
</comment>
<keyword evidence="2" id="KW-0808">Transferase</keyword>
<accession>A0ABQ5ITV3</accession>
<sequence length="436" mass="50328">MGVPRPTVEDMANSIGCSIMKNKFRYLGIMVGDCMSRFKAWEDVVIKLRNRLSKWKAKTLSIGGRLTLLKSVLGASPLYNMSIFKVPKGVLKEMESIRNNFFKGAELSEKKITWLFALNRALLLKWVWRFVSQEDSLWTRVIQAIHGSRIDSHSTHLSSLWSSILKEMHVLKDRGFDFLAKCSKRVGNGSNTYFWLDSWKGGIPFRKAFPRLFALEMNQQVSVKDKMAAVFESSFRRSVRGGVEKDQLSVLADILDTVSLSSSLDRWACLLSSDGEFCVKDVRSNIDDMRDCLPTRLNLIRRGVALESTSCPICLVGEEDVSHALFQCPLAQAVLRQICRWWEVPWQQWASFSEWTVWFSDIRLKSKIKSLFEGVFMVAWWAIWGFRNRSIFEISPPNRSLIFDDIVSHSFLWCHNRSNRSFSWNSWLKNPHLISL</sequence>
<gene>
    <name evidence="2" type="ORF">Tco_1113483</name>
</gene>
<organism evidence="2 3">
    <name type="scientific">Tanacetum coccineum</name>
    <dbReference type="NCBI Taxonomy" id="301880"/>
    <lineage>
        <taxon>Eukaryota</taxon>
        <taxon>Viridiplantae</taxon>
        <taxon>Streptophyta</taxon>
        <taxon>Embryophyta</taxon>
        <taxon>Tracheophyta</taxon>
        <taxon>Spermatophyta</taxon>
        <taxon>Magnoliopsida</taxon>
        <taxon>eudicotyledons</taxon>
        <taxon>Gunneridae</taxon>
        <taxon>Pentapetalae</taxon>
        <taxon>asterids</taxon>
        <taxon>campanulids</taxon>
        <taxon>Asterales</taxon>
        <taxon>Asteraceae</taxon>
        <taxon>Asteroideae</taxon>
        <taxon>Anthemideae</taxon>
        <taxon>Anthemidinae</taxon>
        <taxon>Tanacetum</taxon>
    </lineage>
</organism>